<evidence type="ECO:0000256" key="8">
    <source>
        <dbReference type="ARBA" id="ARBA00023288"/>
    </source>
</evidence>
<dbReference type="InterPro" id="IPR044788">
    <property type="entry name" value="X8_dom_prot"/>
</dbReference>
<name>A0A8X8YAK5_SALSN</name>
<organism evidence="13">
    <name type="scientific">Salvia splendens</name>
    <name type="common">Scarlet sage</name>
    <dbReference type="NCBI Taxonomy" id="180675"/>
    <lineage>
        <taxon>Eukaryota</taxon>
        <taxon>Viridiplantae</taxon>
        <taxon>Streptophyta</taxon>
        <taxon>Embryophyta</taxon>
        <taxon>Tracheophyta</taxon>
        <taxon>Spermatophyta</taxon>
        <taxon>Magnoliopsida</taxon>
        <taxon>eudicotyledons</taxon>
        <taxon>Gunneridae</taxon>
        <taxon>Pentapetalae</taxon>
        <taxon>asterids</taxon>
        <taxon>lamiids</taxon>
        <taxon>Lamiales</taxon>
        <taxon>Lamiaceae</taxon>
        <taxon>Nepetoideae</taxon>
        <taxon>Mentheae</taxon>
        <taxon>Salviinae</taxon>
        <taxon>Salvia</taxon>
        <taxon>Salvia subgen. Calosphace</taxon>
        <taxon>core Calosphace</taxon>
    </lineage>
</organism>
<evidence type="ECO:0000313" key="14">
    <source>
        <dbReference type="Proteomes" id="UP000298416"/>
    </source>
</evidence>
<evidence type="ECO:0000256" key="4">
    <source>
        <dbReference type="ARBA" id="ARBA00022729"/>
    </source>
</evidence>
<feature type="transmembrane region" description="Helical" evidence="10">
    <location>
        <begin position="194"/>
        <end position="211"/>
    </location>
</feature>
<keyword evidence="6" id="KW-1015">Disulfide bond</keyword>
<keyword evidence="5 10" id="KW-0472">Membrane</keyword>
<dbReference type="Gene3D" id="1.20.58.1040">
    <property type="match status" value="1"/>
</dbReference>
<evidence type="ECO:0000259" key="12">
    <source>
        <dbReference type="SMART" id="SM00768"/>
    </source>
</evidence>
<evidence type="ECO:0000256" key="6">
    <source>
        <dbReference type="ARBA" id="ARBA00023157"/>
    </source>
</evidence>
<evidence type="ECO:0000256" key="11">
    <source>
        <dbReference type="SAM" id="SignalP"/>
    </source>
</evidence>
<dbReference type="SMART" id="SM00768">
    <property type="entry name" value="X8"/>
    <property type="match status" value="1"/>
</dbReference>
<keyword evidence="10" id="KW-1133">Transmembrane helix</keyword>
<dbReference type="EMBL" id="PNBA02000004">
    <property type="protein sequence ID" value="KAG6426211.1"/>
    <property type="molecule type" value="Genomic_DNA"/>
</dbReference>
<comment type="caution">
    <text evidence="13">The sequence shown here is derived from an EMBL/GenBank/DDBJ whole genome shotgun (WGS) entry which is preliminary data.</text>
</comment>
<feature type="region of interest" description="Disordered" evidence="9">
    <location>
        <begin position="114"/>
        <end position="172"/>
    </location>
</feature>
<reference evidence="13" key="2">
    <citation type="submission" date="2020-08" db="EMBL/GenBank/DDBJ databases">
        <title>Plant Genome Project.</title>
        <authorList>
            <person name="Zhang R.-G."/>
        </authorList>
    </citation>
    <scope>NUCLEOTIDE SEQUENCE</scope>
    <source>
        <strain evidence="13">Huo1</strain>
        <tissue evidence="13">Leaf</tissue>
    </source>
</reference>
<gene>
    <name evidence="13" type="ORF">SASPL_110431</name>
</gene>
<evidence type="ECO:0000256" key="7">
    <source>
        <dbReference type="ARBA" id="ARBA00023180"/>
    </source>
</evidence>
<proteinExistence type="predicted"/>
<feature type="signal peptide" evidence="11">
    <location>
        <begin position="1"/>
        <end position="20"/>
    </location>
</feature>
<dbReference type="GO" id="GO:0005886">
    <property type="term" value="C:plasma membrane"/>
    <property type="evidence" value="ECO:0007669"/>
    <property type="project" value="UniProtKB-SubCell"/>
</dbReference>
<evidence type="ECO:0000256" key="1">
    <source>
        <dbReference type="ARBA" id="ARBA00004609"/>
    </source>
</evidence>
<dbReference type="PANTHER" id="PTHR31044:SF60">
    <property type="entry name" value="PLASMODESMATA CALLOSE-BINDING PROTEIN 4"/>
    <property type="match status" value="1"/>
</dbReference>
<keyword evidence="7" id="KW-0325">Glycoprotein</keyword>
<keyword evidence="14" id="KW-1185">Reference proteome</keyword>
<dbReference type="FunFam" id="1.20.58.1040:FF:000001">
    <property type="entry name" value="Glucan endo-1,3-beta-glucosidase 4"/>
    <property type="match status" value="1"/>
</dbReference>
<dbReference type="AlphaFoldDB" id="A0A8X8YAK5"/>
<comment type="subcellular location">
    <subcellularLocation>
        <location evidence="1">Cell membrane</location>
        <topology evidence="1">Lipid-anchor</topology>
        <topology evidence="1">GPI-anchor</topology>
    </subcellularLocation>
</comment>
<protein>
    <recommendedName>
        <fullName evidence="12">X8 domain-containing protein</fullName>
    </recommendedName>
</protein>
<keyword evidence="2" id="KW-1003">Cell membrane</keyword>
<keyword evidence="3" id="KW-0336">GPI-anchor</keyword>
<dbReference type="GO" id="GO:0098552">
    <property type="term" value="C:side of membrane"/>
    <property type="evidence" value="ECO:0007669"/>
    <property type="project" value="UniProtKB-KW"/>
</dbReference>
<evidence type="ECO:0000313" key="13">
    <source>
        <dbReference type="EMBL" id="KAG6426211.1"/>
    </source>
</evidence>
<keyword evidence="4 11" id="KW-0732">Signal</keyword>
<feature type="chain" id="PRO_5036485437" description="X8 domain-containing protein" evidence="11">
    <location>
        <begin position="21"/>
        <end position="212"/>
    </location>
</feature>
<dbReference type="GO" id="GO:0009506">
    <property type="term" value="C:plasmodesma"/>
    <property type="evidence" value="ECO:0007669"/>
    <property type="project" value="UniProtKB-ARBA"/>
</dbReference>
<accession>A0A8X8YAK5</accession>
<keyword evidence="8" id="KW-0449">Lipoprotein</keyword>
<dbReference type="PANTHER" id="PTHR31044">
    <property type="entry name" value="BETA-1,3 GLUCANASE"/>
    <property type="match status" value="1"/>
</dbReference>
<reference evidence="13" key="1">
    <citation type="submission" date="2018-01" db="EMBL/GenBank/DDBJ databases">
        <authorList>
            <person name="Mao J.F."/>
        </authorList>
    </citation>
    <scope>NUCLEOTIDE SEQUENCE</scope>
    <source>
        <strain evidence="13">Huo1</strain>
        <tissue evidence="13">Leaf</tissue>
    </source>
</reference>
<feature type="domain" description="X8" evidence="12">
    <location>
        <begin position="21"/>
        <end position="107"/>
    </location>
</feature>
<keyword evidence="10" id="KW-0812">Transmembrane</keyword>
<dbReference type="InterPro" id="IPR012946">
    <property type="entry name" value="X8"/>
</dbReference>
<dbReference type="Pfam" id="PF07983">
    <property type="entry name" value="X8"/>
    <property type="match status" value="1"/>
</dbReference>
<feature type="compositionally biased region" description="Low complexity" evidence="9">
    <location>
        <begin position="114"/>
        <end position="168"/>
    </location>
</feature>
<dbReference type="OrthoDB" id="1930814at2759"/>
<evidence type="ECO:0000256" key="2">
    <source>
        <dbReference type="ARBA" id="ARBA00022475"/>
    </source>
</evidence>
<evidence type="ECO:0000256" key="10">
    <source>
        <dbReference type="SAM" id="Phobius"/>
    </source>
</evidence>
<sequence>MAVLAVGLVFFLALAGYSDANYCVCNSGLSDSVLQKSIDYACGNGADCSAIQQNGACFNPNTVKDHCSYAVNSYYQKKGNAPMSCDFQGTATVTPNPPSASSSSCVYPSSASNAGGATPSTTPPAGGTPTTFLPPGGNTTPTAGGSTFPGGTTTPSGIPGSPTTPGFGLAPTGTGVGNGFDSASVKLLASQSSTFMLAAVIFISTLFFPMMC</sequence>
<evidence type="ECO:0000256" key="5">
    <source>
        <dbReference type="ARBA" id="ARBA00023136"/>
    </source>
</evidence>
<evidence type="ECO:0000256" key="9">
    <source>
        <dbReference type="SAM" id="MobiDB-lite"/>
    </source>
</evidence>
<evidence type="ECO:0000256" key="3">
    <source>
        <dbReference type="ARBA" id="ARBA00022622"/>
    </source>
</evidence>
<dbReference type="Proteomes" id="UP000298416">
    <property type="component" value="Unassembled WGS sequence"/>
</dbReference>